<dbReference type="VEuPathDB" id="FungiDB:C8Q69DRAFT_442830"/>
<dbReference type="InterPro" id="IPR011057">
    <property type="entry name" value="Mss4-like_sf"/>
</dbReference>
<sequence length="146" mass="16143">MSTATRTGTCLCKGVSFTVEGEPKIVFCCYCSDCALGAGGPCQITARYQSSRFSINDPESLVTTYTITETGSGFPKEKYFCKRCGCTLYTVPLADEGRTIVIRPVLIENGLELYKPEIECWLKNRPSYFSGCQEAEQWEAGPTSRK</sequence>
<dbReference type="Gene3D" id="3.90.1590.10">
    <property type="entry name" value="glutathione-dependent formaldehyde- activating enzyme (gfa)"/>
    <property type="match status" value="1"/>
</dbReference>
<evidence type="ECO:0000259" key="5">
    <source>
        <dbReference type="PROSITE" id="PS51891"/>
    </source>
</evidence>
<dbReference type="SUPFAM" id="SSF51316">
    <property type="entry name" value="Mss4-like"/>
    <property type="match status" value="1"/>
</dbReference>
<keyword evidence="4" id="KW-0456">Lyase</keyword>
<name>A0A443I3N8_BYSSP</name>
<dbReference type="PANTHER" id="PTHR33337:SF40">
    <property type="entry name" value="CENP-V_GFA DOMAIN-CONTAINING PROTEIN-RELATED"/>
    <property type="match status" value="1"/>
</dbReference>
<evidence type="ECO:0000256" key="4">
    <source>
        <dbReference type="ARBA" id="ARBA00023239"/>
    </source>
</evidence>
<comment type="similarity">
    <text evidence="1">Belongs to the Gfa family.</text>
</comment>
<gene>
    <name evidence="6" type="ORF">C8Q69DRAFT_442830</name>
</gene>
<comment type="caution">
    <text evidence="6">The sequence shown here is derived from an EMBL/GenBank/DDBJ whole genome shotgun (WGS) entry which is preliminary data.</text>
</comment>
<evidence type="ECO:0000313" key="6">
    <source>
        <dbReference type="EMBL" id="RWQ98682.1"/>
    </source>
</evidence>
<evidence type="ECO:0000313" key="7">
    <source>
        <dbReference type="Proteomes" id="UP000283841"/>
    </source>
</evidence>
<organism evidence="6 7">
    <name type="scientific">Byssochlamys spectabilis</name>
    <name type="common">Paecilomyces variotii</name>
    <dbReference type="NCBI Taxonomy" id="264951"/>
    <lineage>
        <taxon>Eukaryota</taxon>
        <taxon>Fungi</taxon>
        <taxon>Dikarya</taxon>
        <taxon>Ascomycota</taxon>
        <taxon>Pezizomycotina</taxon>
        <taxon>Eurotiomycetes</taxon>
        <taxon>Eurotiomycetidae</taxon>
        <taxon>Eurotiales</taxon>
        <taxon>Thermoascaceae</taxon>
        <taxon>Paecilomyces</taxon>
    </lineage>
</organism>
<evidence type="ECO:0000256" key="3">
    <source>
        <dbReference type="ARBA" id="ARBA00022833"/>
    </source>
</evidence>
<keyword evidence="7" id="KW-1185">Reference proteome</keyword>
<dbReference type="PANTHER" id="PTHR33337">
    <property type="entry name" value="GFA DOMAIN-CONTAINING PROTEIN"/>
    <property type="match status" value="1"/>
</dbReference>
<keyword evidence="3" id="KW-0862">Zinc</keyword>
<dbReference type="GeneID" id="39598151"/>
<protein>
    <submittedName>
        <fullName evidence="6">Mss4-like protein</fullName>
    </submittedName>
</protein>
<dbReference type="STRING" id="264951.A0A443I3N8"/>
<dbReference type="PROSITE" id="PS51891">
    <property type="entry name" value="CENP_V_GFA"/>
    <property type="match status" value="1"/>
</dbReference>
<evidence type="ECO:0000256" key="2">
    <source>
        <dbReference type="ARBA" id="ARBA00022723"/>
    </source>
</evidence>
<accession>A0A443I3N8</accession>
<dbReference type="Proteomes" id="UP000283841">
    <property type="component" value="Unassembled WGS sequence"/>
</dbReference>
<dbReference type="EMBL" id="RCNU01000002">
    <property type="protein sequence ID" value="RWQ98682.1"/>
    <property type="molecule type" value="Genomic_DNA"/>
</dbReference>
<dbReference type="InterPro" id="IPR006913">
    <property type="entry name" value="CENP-V/GFA"/>
</dbReference>
<keyword evidence="2" id="KW-0479">Metal-binding</keyword>
<reference evidence="6 7" key="1">
    <citation type="journal article" date="2018" name="Front. Microbiol.">
        <title>Genomic and genetic insights into a cosmopolitan fungus, Paecilomyces variotii (Eurotiales).</title>
        <authorList>
            <person name="Urquhart A.S."/>
            <person name="Mondo S.J."/>
            <person name="Makela M.R."/>
            <person name="Hane J.K."/>
            <person name="Wiebenga A."/>
            <person name="He G."/>
            <person name="Mihaltcheva S."/>
            <person name="Pangilinan J."/>
            <person name="Lipzen A."/>
            <person name="Barry K."/>
            <person name="de Vries R.P."/>
            <person name="Grigoriev I.V."/>
            <person name="Idnurm A."/>
        </authorList>
    </citation>
    <scope>NUCLEOTIDE SEQUENCE [LARGE SCALE GENOMIC DNA]</scope>
    <source>
        <strain evidence="6 7">CBS 101075</strain>
    </source>
</reference>
<evidence type="ECO:0000256" key="1">
    <source>
        <dbReference type="ARBA" id="ARBA00005495"/>
    </source>
</evidence>
<dbReference type="GO" id="GO:0046872">
    <property type="term" value="F:metal ion binding"/>
    <property type="evidence" value="ECO:0007669"/>
    <property type="project" value="UniProtKB-KW"/>
</dbReference>
<dbReference type="GO" id="GO:0016846">
    <property type="term" value="F:carbon-sulfur lyase activity"/>
    <property type="evidence" value="ECO:0007669"/>
    <property type="project" value="InterPro"/>
</dbReference>
<dbReference type="RefSeq" id="XP_028488327.1">
    <property type="nucleotide sequence ID" value="XM_028628874.1"/>
</dbReference>
<dbReference type="Pfam" id="PF04828">
    <property type="entry name" value="GFA"/>
    <property type="match status" value="1"/>
</dbReference>
<feature type="domain" description="CENP-V/GFA" evidence="5">
    <location>
        <begin position="6"/>
        <end position="122"/>
    </location>
</feature>
<dbReference type="AlphaFoldDB" id="A0A443I3N8"/>
<proteinExistence type="inferred from homology"/>